<feature type="transmembrane region" description="Helical" evidence="2">
    <location>
        <begin position="20"/>
        <end position="43"/>
    </location>
</feature>
<dbReference type="AlphaFoldDB" id="A0A1I7YJU0"/>
<keyword evidence="2" id="KW-0472">Membrane</keyword>
<feature type="compositionally biased region" description="Low complexity" evidence="1">
    <location>
        <begin position="93"/>
        <end position="103"/>
    </location>
</feature>
<evidence type="ECO:0000313" key="4">
    <source>
        <dbReference type="WBParaSite" id="L893_g17093.t1"/>
    </source>
</evidence>
<keyword evidence="3" id="KW-1185">Reference proteome</keyword>
<keyword evidence="2" id="KW-1133">Transmembrane helix</keyword>
<dbReference type="WBParaSite" id="L893_g17093.t1">
    <property type="protein sequence ID" value="L893_g17093.t1"/>
    <property type="gene ID" value="L893_g17093"/>
</dbReference>
<accession>A0A1I7YJU0</accession>
<proteinExistence type="predicted"/>
<feature type="region of interest" description="Disordered" evidence="1">
    <location>
        <begin position="87"/>
        <end position="123"/>
    </location>
</feature>
<organism evidence="3 4">
    <name type="scientific">Steinernema glaseri</name>
    <dbReference type="NCBI Taxonomy" id="37863"/>
    <lineage>
        <taxon>Eukaryota</taxon>
        <taxon>Metazoa</taxon>
        <taxon>Ecdysozoa</taxon>
        <taxon>Nematoda</taxon>
        <taxon>Chromadorea</taxon>
        <taxon>Rhabditida</taxon>
        <taxon>Tylenchina</taxon>
        <taxon>Panagrolaimomorpha</taxon>
        <taxon>Strongyloidoidea</taxon>
        <taxon>Steinernematidae</taxon>
        <taxon>Steinernema</taxon>
    </lineage>
</organism>
<evidence type="ECO:0000313" key="3">
    <source>
        <dbReference type="Proteomes" id="UP000095287"/>
    </source>
</evidence>
<name>A0A1I7YJU0_9BILA</name>
<dbReference type="Proteomes" id="UP000095287">
    <property type="component" value="Unplaced"/>
</dbReference>
<keyword evidence="2" id="KW-0812">Transmembrane</keyword>
<protein>
    <submittedName>
        <fullName evidence="4">Uncharacterized protein</fullName>
    </submittedName>
</protein>
<reference evidence="4" key="1">
    <citation type="submission" date="2016-11" db="UniProtKB">
        <authorList>
            <consortium name="WormBaseParasite"/>
        </authorList>
    </citation>
    <scope>IDENTIFICATION</scope>
</reference>
<evidence type="ECO:0000256" key="1">
    <source>
        <dbReference type="SAM" id="MobiDB-lite"/>
    </source>
</evidence>
<sequence length="152" mass="17236">MNGAPGSLFSHDHFVPSPDVVTSIVLPTIVFCILMVIAMLVGINRCKQWELDKVVEMRRTRRVLERITHRLRERNFRTIERARNIRKRATVGTTTSQTTQNSTAPPLYSVNPPKSGTSPPPSYEDALLDQYYTECIAPSASRSTFTEDDFFC</sequence>
<evidence type="ECO:0000256" key="2">
    <source>
        <dbReference type="SAM" id="Phobius"/>
    </source>
</evidence>